<sequence length="132" mass="14530">MLQFCSVSGAQQFSPLFSLSPYINGVIGGKAEINIEIYGFPEPWVTLHRNSDDADLTSSLRHEVKYTSTVAPFGFVNLTISDVVETDFTNYTLTIDNGVGDALTYSFSLNQVKTRPRPEAGGRDTDVTDNEK</sequence>
<dbReference type="Pfam" id="PF07679">
    <property type="entry name" value="I-set"/>
    <property type="match status" value="1"/>
</dbReference>
<keyword evidence="3" id="KW-1185">Reference proteome</keyword>
<dbReference type="InterPro" id="IPR013098">
    <property type="entry name" value="Ig_I-set"/>
</dbReference>
<reference evidence="2 3" key="1">
    <citation type="journal article" date="2021" name="Elife">
        <title>Chloroplast acquisition without the gene transfer in kleptoplastic sea slugs, Plakobranchus ocellatus.</title>
        <authorList>
            <person name="Maeda T."/>
            <person name="Takahashi S."/>
            <person name="Yoshida T."/>
            <person name="Shimamura S."/>
            <person name="Takaki Y."/>
            <person name="Nagai Y."/>
            <person name="Toyoda A."/>
            <person name="Suzuki Y."/>
            <person name="Arimoto A."/>
            <person name="Ishii H."/>
            <person name="Satoh N."/>
            <person name="Nishiyama T."/>
            <person name="Hasebe M."/>
            <person name="Maruyama T."/>
            <person name="Minagawa J."/>
            <person name="Obokata J."/>
            <person name="Shigenobu S."/>
        </authorList>
    </citation>
    <scope>NUCLEOTIDE SEQUENCE [LARGE SCALE GENOMIC DNA]</scope>
</reference>
<protein>
    <recommendedName>
        <fullName evidence="1">Immunoglobulin I-set domain-containing protein</fullName>
    </recommendedName>
</protein>
<name>A0AAV4G2U5_9GAST</name>
<evidence type="ECO:0000313" key="2">
    <source>
        <dbReference type="EMBL" id="GFR79802.1"/>
    </source>
</evidence>
<evidence type="ECO:0000313" key="3">
    <source>
        <dbReference type="Proteomes" id="UP000762676"/>
    </source>
</evidence>
<dbReference type="InterPro" id="IPR036179">
    <property type="entry name" value="Ig-like_dom_sf"/>
</dbReference>
<evidence type="ECO:0000259" key="1">
    <source>
        <dbReference type="Pfam" id="PF07679"/>
    </source>
</evidence>
<dbReference type="Proteomes" id="UP000762676">
    <property type="component" value="Unassembled WGS sequence"/>
</dbReference>
<dbReference type="SUPFAM" id="SSF48726">
    <property type="entry name" value="Immunoglobulin"/>
    <property type="match status" value="1"/>
</dbReference>
<dbReference type="AlphaFoldDB" id="A0AAV4G2U5"/>
<comment type="caution">
    <text evidence="2">The sequence shown here is derived from an EMBL/GenBank/DDBJ whole genome shotgun (WGS) entry which is preliminary data.</text>
</comment>
<dbReference type="InterPro" id="IPR013783">
    <property type="entry name" value="Ig-like_fold"/>
</dbReference>
<accession>A0AAV4G2U5</accession>
<proteinExistence type="predicted"/>
<feature type="domain" description="Immunoglobulin I-set" evidence="1">
    <location>
        <begin position="27"/>
        <end position="102"/>
    </location>
</feature>
<organism evidence="2 3">
    <name type="scientific">Elysia marginata</name>
    <dbReference type="NCBI Taxonomy" id="1093978"/>
    <lineage>
        <taxon>Eukaryota</taxon>
        <taxon>Metazoa</taxon>
        <taxon>Spiralia</taxon>
        <taxon>Lophotrochozoa</taxon>
        <taxon>Mollusca</taxon>
        <taxon>Gastropoda</taxon>
        <taxon>Heterobranchia</taxon>
        <taxon>Euthyneura</taxon>
        <taxon>Panpulmonata</taxon>
        <taxon>Sacoglossa</taxon>
        <taxon>Placobranchoidea</taxon>
        <taxon>Plakobranchidae</taxon>
        <taxon>Elysia</taxon>
    </lineage>
</organism>
<gene>
    <name evidence="2" type="ORF">ElyMa_000564100</name>
</gene>
<dbReference type="Gene3D" id="2.60.40.10">
    <property type="entry name" value="Immunoglobulins"/>
    <property type="match status" value="1"/>
</dbReference>
<dbReference type="EMBL" id="BMAT01001113">
    <property type="protein sequence ID" value="GFR79802.1"/>
    <property type="molecule type" value="Genomic_DNA"/>
</dbReference>